<keyword evidence="3 5" id="KW-0949">S-adenosyl-L-methionine</keyword>
<dbReference type="SUPFAM" id="SSF53335">
    <property type="entry name" value="S-adenosyl-L-methionine-dependent methyltransferases"/>
    <property type="match status" value="1"/>
</dbReference>
<evidence type="ECO:0000256" key="5">
    <source>
        <dbReference type="HAMAP-Rule" id="MF_02126"/>
    </source>
</evidence>
<dbReference type="EC" id="2.1.1.297" evidence="5"/>
<dbReference type="Pfam" id="PF05175">
    <property type="entry name" value="MTS"/>
    <property type="match status" value="1"/>
</dbReference>
<dbReference type="GO" id="GO:0102559">
    <property type="term" value="F:peptide chain release factor N(5)-glutamine methyltransferase activity"/>
    <property type="evidence" value="ECO:0007669"/>
    <property type="project" value="UniProtKB-EC"/>
</dbReference>
<evidence type="ECO:0000256" key="2">
    <source>
        <dbReference type="ARBA" id="ARBA00022679"/>
    </source>
</evidence>
<dbReference type="OrthoDB" id="9800643at2"/>
<dbReference type="Gene3D" id="1.10.8.10">
    <property type="entry name" value="DNA helicase RuvA subunit, C-terminal domain"/>
    <property type="match status" value="1"/>
</dbReference>
<sequence>MPEIRELLSEWTTPGDIESRHEAEILLARALDTERAWLFAHADHVPDAQAETRFRALMEARRRGEPIAYLLGQRGFWTLDLKVSRDVLIPRAETELLVELALERIPLDASFSVADLGTGSGAVALAIASERPATRVLATDRSLAALEVARSNAADLGIDNVEFAQGDWCAALGGRVFDLIVSNPPYIAADDVHLSLGDLRFEPASALASGADGLDAIRAIIADAPAHLSPGGWLLVEHGYAQASAVASILEEAGFMHVRCWPDLAGRDRISGACWAPLRPG</sequence>
<dbReference type="InterPro" id="IPR004556">
    <property type="entry name" value="HemK-like"/>
</dbReference>
<organism evidence="8 9">
    <name type="scientific">Dokdonella immobilis</name>
    <dbReference type="NCBI Taxonomy" id="578942"/>
    <lineage>
        <taxon>Bacteria</taxon>
        <taxon>Pseudomonadati</taxon>
        <taxon>Pseudomonadota</taxon>
        <taxon>Gammaproteobacteria</taxon>
        <taxon>Lysobacterales</taxon>
        <taxon>Rhodanobacteraceae</taxon>
        <taxon>Dokdonella</taxon>
    </lineage>
</organism>
<evidence type="ECO:0000256" key="3">
    <source>
        <dbReference type="ARBA" id="ARBA00022691"/>
    </source>
</evidence>
<evidence type="ECO:0000313" key="8">
    <source>
        <dbReference type="EMBL" id="SFN44949.1"/>
    </source>
</evidence>
<evidence type="ECO:0000259" key="7">
    <source>
        <dbReference type="Pfam" id="PF17827"/>
    </source>
</evidence>
<feature type="binding site" evidence="5">
    <location>
        <position position="168"/>
    </location>
    <ligand>
        <name>S-adenosyl-L-methionine</name>
        <dbReference type="ChEBI" id="CHEBI:59789"/>
    </ligand>
</feature>
<dbReference type="PANTHER" id="PTHR18895:SF74">
    <property type="entry name" value="MTRF1L RELEASE FACTOR GLUTAMINE METHYLTRANSFERASE"/>
    <property type="match status" value="1"/>
</dbReference>
<dbReference type="InterPro" id="IPR029063">
    <property type="entry name" value="SAM-dependent_MTases_sf"/>
</dbReference>
<dbReference type="GO" id="GO:0003676">
    <property type="term" value="F:nucleic acid binding"/>
    <property type="evidence" value="ECO:0007669"/>
    <property type="project" value="InterPro"/>
</dbReference>
<dbReference type="FunFam" id="3.40.50.150:FF:000053">
    <property type="entry name" value="Release factor glutamine methyltransferase"/>
    <property type="match status" value="1"/>
</dbReference>
<feature type="binding site" evidence="5">
    <location>
        <position position="140"/>
    </location>
    <ligand>
        <name>S-adenosyl-L-methionine</name>
        <dbReference type="ChEBI" id="CHEBI:59789"/>
    </ligand>
</feature>
<feature type="binding site" evidence="5">
    <location>
        <position position="183"/>
    </location>
    <ligand>
        <name>S-adenosyl-L-methionine</name>
        <dbReference type="ChEBI" id="CHEBI:59789"/>
    </ligand>
</feature>
<evidence type="ECO:0000256" key="1">
    <source>
        <dbReference type="ARBA" id="ARBA00022603"/>
    </source>
</evidence>
<keyword evidence="9" id="KW-1185">Reference proteome</keyword>
<evidence type="ECO:0000313" key="9">
    <source>
        <dbReference type="Proteomes" id="UP000198575"/>
    </source>
</evidence>
<feature type="domain" description="Methyltransferase small" evidence="6">
    <location>
        <begin position="100"/>
        <end position="198"/>
    </location>
</feature>
<gene>
    <name evidence="5" type="primary">prmC</name>
    <name evidence="8" type="ORF">SAMN05216289_12237</name>
</gene>
<proteinExistence type="inferred from homology"/>
<dbReference type="InterPro" id="IPR050320">
    <property type="entry name" value="N5-glutamine_MTase"/>
</dbReference>
<dbReference type="EMBL" id="FOVF01000022">
    <property type="protein sequence ID" value="SFN44949.1"/>
    <property type="molecule type" value="Genomic_DNA"/>
</dbReference>
<feature type="domain" description="Release factor glutamine methyltransferase N-terminal" evidence="7">
    <location>
        <begin position="18"/>
        <end position="72"/>
    </location>
</feature>
<dbReference type="STRING" id="578942.SAMN05216289_12237"/>
<dbReference type="InterPro" id="IPR002052">
    <property type="entry name" value="DNA_methylase_N6_adenine_CS"/>
</dbReference>
<dbReference type="Gene3D" id="3.40.50.150">
    <property type="entry name" value="Vaccinia Virus protein VP39"/>
    <property type="match status" value="1"/>
</dbReference>
<dbReference type="NCBIfam" id="TIGR00536">
    <property type="entry name" value="hemK_fam"/>
    <property type="match status" value="1"/>
</dbReference>
<dbReference type="InterPro" id="IPR040758">
    <property type="entry name" value="PrmC_N"/>
</dbReference>
<evidence type="ECO:0000256" key="4">
    <source>
        <dbReference type="ARBA" id="ARBA00048391"/>
    </source>
</evidence>
<accession>A0A1I4Z4P9</accession>
<dbReference type="InterPro" id="IPR019874">
    <property type="entry name" value="RF_methyltr_PrmC"/>
</dbReference>
<evidence type="ECO:0000259" key="6">
    <source>
        <dbReference type="Pfam" id="PF05175"/>
    </source>
</evidence>
<keyword evidence="2 5" id="KW-0808">Transferase</keyword>
<feature type="binding site" evidence="5">
    <location>
        <begin position="183"/>
        <end position="186"/>
    </location>
    <ligand>
        <name>substrate</name>
    </ligand>
</feature>
<dbReference type="AlphaFoldDB" id="A0A1I4Z4P9"/>
<comment type="similarity">
    <text evidence="5">Belongs to the protein N5-glutamine methyltransferase family. PrmC subfamily.</text>
</comment>
<dbReference type="CDD" id="cd02440">
    <property type="entry name" value="AdoMet_MTases"/>
    <property type="match status" value="1"/>
</dbReference>
<dbReference type="Proteomes" id="UP000198575">
    <property type="component" value="Unassembled WGS sequence"/>
</dbReference>
<comment type="catalytic activity">
    <reaction evidence="4 5">
        <text>L-glutaminyl-[peptide chain release factor] + S-adenosyl-L-methionine = N(5)-methyl-L-glutaminyl-[peptide chain release factor] + S-adenosyl-L-homocysteine + H(+)</text>
        <dbReference type="Rhea" id="RHEA:42896"/>
        <dbReference type="Rhea" id="RHEA-COMP:10271"/>
        <dbReference type="Rhea" id="RHEA-COMP:10272"/>
        <dbReference type="ChEBI" id="CHEBI:15378"/>
        <dbReference type="ChEBI" id="CHEBI:30011"/>
        <dbReference type="ChEBI" id="CHEBI:57856"/>
        <dbReference type="ChEBI" id="CHEBI:59789"/>
        <dbReference type="ChEBI" id="CHEBI:61891"/>
        <dbReference type="EC" id="2.1.1.297"/>
    </reaction>
</comment>
<dbReference type="NCBIfam" id="TIGR03534">
    <property type="entry name" value="RF_mod_PrmC"/>
    <property type="match status" value="1"/>
</dbReference>
<dbReference type="Pfam" id="PF17827">
    <property type="entry name" value="PrmC_N"/>
    <property type="match status" value="1"/>
</dbReference>
<name>A0A1I4Z4P9_9GAMM</name>
<dbReference type="HAMAP" id="MF_02126">
    <property type="entry name" value="RF_methyltr_PrmC"/>
    <property type="match status" value="1"/>
</dbReference>
<feature type="binding site" evidence="5">
    <location>
        <begin position="117"/>
        <end position="121"/>
    </location>
    <ligand>
        <name>S-adenosyl-L-methionine</name>
        <dbReference type="ChEBI" id="CHEBI:59789"/>
    </ligand>
</feature>
<reference evidence="8 9" key="1">
    <citation type="submission" date="2016-10" db="EMBL/GenBank/DDBJ databases">
        <authorList>
            <person name="de Groot N.N."/>
        </authorList>
    </citation>
    <scope>NUCLEOTIDE SEQUENCE [LARGE SCALE GENOMIC DNA]</scope>
    <source>
        <strain evidence="8 9">CGMCC 1.7659</strain>
    </source>
</reference>
<dbReference type="InterPro" id="IPR007848">
    <property type="entry name" value="Small_mtfrase_dom"/>
</dbReference>
<comment type="function">
    <text evidence="5">Methylates the class 1 translation termination release factors RF1/PrfA and RF2/PrfB on the glutamine residue of the universally conserved GGQ motif.</text>
</comment>
<dbReference type="RefSeq" id="WP_092409017.1">
    <property type="nucleotide sequence ID" value="NZ_FOVF01000022.1"/>
</dbReference>
<protein>
    <recommendedName>
        <fullName evidence="5">Release factor glutamine methyltransferase</fullName>
        <shortName evidence="5">RF MTase</shortName>
        <ecNumber evidence="5">2.1.1.297</ecNumber>
    </recommendedName>
    <alternativeName>
        <fullName evidence="5">N5-glutamine methyltransferase PrmC</fullName>
    </alternativeName>
    <alternativeName>
        <fullName evidence="5">Protein-(glutamine-N5) MTase PrmC</fullName>
    </alternativeName>
    <alternativeName>
        <fullName evidence="5">Protein-glutamine N-methyltransferase PrmC</fullName>
    </alternativeName>
</protein>
<dbReference type="GO" id="GO:0032259">
    <property type="term" value="P:methylation"/>
    <property type="evidence" value="ECO:0007669"/>
    <property type="project" value="UniProtKB-KW"/>
</dbReference>
<dbReference type="PANTHER" id="PTHR18895">
    <property type="entry name" value="HEMK METHYLTRANSFERASE"/>
    <property type="match status" value="1"/>
</dbReference>
<keyword evidence="1 5" id="KW-0489">Methyltransferase</keyword>
<dbReference type="PROSITE" id="PS00092">
    <property type="entry name" value="N6_MTASE"/>
    <property type="match status" value="1"/>
</dbReference>